<feature type="transmembrane region" description="Helical" evidence="6">
    <location>
        <begin position="397"/>
        <end position="418"/>
    </location>
</feature>
<evidence type="ECO:0000256" key="6">
    <source>
        <dbReference type="SAM" id="Phobius"/>
    </source>
</evidence>
<feature type="transmembrane region" description="Helical" evidence="6">
    <location>
        <begin position="12"/>
        <end position="38"/>
    </location>
</feature>
<dbReference type="Proteomes" id="UP000571018">
    <property type="component" value="Unassembled WGS sequence"/>
</dbReference>
<sequence>MNQVQKLKLNTIISLVSKIVIMLSGIILPRLILVNFGSEVNGLVNSVTQFLAVITFLDLGVGSVVQSALYKPLVENDSVQISGILKSARNYFQKIGIILIVYVFILILTYPLIVENNILGYVSTTYLIISISISTFAQYYFGIVNELLLNSDQKGYVQLLAETIVVILNLVLSVIFINLGFSIVTVKFVSSLVILIRPIYLTFYVNKNYQINYEITLDDDPLPQKWNGMGQHIAYSIQNSTDIIVLTIFSTLDSVSIYSVYKMIINAIGLIINSFTMGLQSFFGNLLASDNLKKLNSYFSTIEWGLHNLIVFLYAMSAVLIIPFIQIYTQGVNDADYVVPSFALILVVSKGIFSLRIPYQSIVFSAGYFKQTQASSYIEAILNLSLSLLFVSRLGLVGVAIGSLIAMSYRLLYLIFFLQKNIIFRSIKKFIKLLIMDIVAFLLIFITGNLLKNYFSIESYIHWCIFAIAVSMLSFSIIIFLNLCFYRNRVFELIRKNIRWGQN</sequence>
<evidence type="ECO:0000313" key="8">
    <source>
        <dbReference type="Proteomes" id="UP000571018"/>
    </source>
</evidence>
<proteinExistence type="predicted"/>
<reference evidence="7 8" key="1">
    <citation type="submission" date="2020-06" db="EMBL/GenBank/DDBJ databases">
        <title>Reclassification of Facklamia ignava, Facklamia soureckii and Facklami tabacinasalis as Falseniella iganva gen. nov., comb. nov., Hutsoniella ignava gen. nov., comb. nov., and Ruoffia tabacinasalis gen. nov., comb. nov and description of Ruoffia haltotolerans sp. nov., isolated from hypersaline Inland Sea of Qatar.</title>
        <authorList>
            <person name="Fotedar R."/>
            <person name="Sankaranarayanan K."/>
            <person name="Lawson P."/>
            <person name="Caldwell M."/>
            <person name="Zeyara A."/>
            <person name="Al Malki A."/>
            <person name="Ali M."/>
        </authorList>
    </citation>
    <scope>NUCLEOTIDE SEQUENCE [LARGE SCALE GENOMIC DNA]</scope>
    <source>
        <strain evidence="7 8">INB8</strain>
    </source>
</reference>
<evidence type="ECO:0000256" key="5">
    <source>
        <dbReference type="ARBA" id="ARBA00023136"/>
    </source>
</evidence>
<keyword evidence="8" id="KW-1185">Reference proteome</keyword>
<feature type="transmembrane region" description="Helical" evidence="6">
    <location>
        <begin position="460"/>
        <end position="486"/>
    </location>
</feature>
<name>A0A839A798_9LACT</name>
<evidence type="ECO:0000256" key="1">
    <source>
        <dbReference type="ARBA" id="ARBA00004651"/>
    </source>
</evidence>
<feature type="transmembrane region" description="Helical" evidence="6">
    <location>
        <begin position="309"/>
        <end position="329"/>
    </location>
</feature>
<keyword evidence="3 6" id="KW-0812">Transmembrane</keyword>
<dbReference type="PANTHER" id="PTHR30250">
    <property type="entry name" value="PST FAMILY PREDICTED COLANIC ACID TRANSPORTER"/>
    <property type="match status" value="1"/>
</dbReference>
<dbReference type="PANTHER" id="PTHR30250:SF26">
    <property type="entry name" value="PSMA PROTEIN"/>
    <property type="match status" value="1"/>
</dbReference>
<evidence type="ECO:0000256" key="4">
    <source>
        <dbReference type="ARBA" id="ARBA00022989"/>
    </source>
</evidence>
<protein>
    <submittedName>
        <fullName evidence="7">Polysaccharide biosynthesis C-terminal domain-containing protein</fullName>
    </submittedName>
</protein>
<feature type="transmembrane region" description="Helical" evidence="6">
    <location>
        <begin position="125"/>
        <end position="144"/>
    </location>
</feature>
<comment type="subcellular location">
    <subcellularLocation>
        <location evidence="1">Cell membrane</location>
        <topology evidence="1">Multi-pass membrane protein</topology>
    </subcellularLocation>
</comment>
<evidence type="ECO:0000256" key="2">
    <source>
        <dbReference type="ARBA" id="ARBA00022475"/>
    </source>
</evidence>
<evidence type="ECO:0000313" key="7">
    <source>
        <dbReference type="EMBL" id="MBA5730176.1"/>
    </source>
</evidence>
<feature type="transmembrane region" description="Helical" evidence="6">
    <location>
        <begin position="156"/>
        <end position="177"/>
    </location>
</feature>
<feature type="transmembrane region" description="Helical" evidence="6">
    <location>
        <begin position="50"/>
        <end position="70"/>
    </location>
</feature>
<keyword evidence="4 6" id="KW-1133">Transmembrane helix</keyword>
<feature type="transmembrane region" description="Helical" evidence="6">
    <location>
        <begin position="267"/>
        <end position="288"/>
    </location>
</feature>
<keyword evidence="5 6" id="KW-0472">Membrane</keyword>
<dbReference type="EMBL" id="JACAOA010000043">
    <property type="protein sequence ID" value="MBA5730176.1"/>
    <property type="molecule type" value="Genomic_DNA"/>
</dbReference>
<accession>A0A839A798</accession>
<feature type="transmembrane region" description="Helical" evidence="6">
    <location>
        <begin position="183"/>
        <end position="205"/>
    </location>
</feature>
<evidence type="ECO:0000256" key="3">
    <source>
        <dbReference type="ARBA" id="ARBA00022692"/>
    </source>
</evidence>
<keyword evidence="2" id="KW-1003">Cell membrane</keyword>
<feature type="transmembrane region" description="Helical" evidence="6">
    <location>
        <begin position="335"/>
        <end position="353"/>
    </location>
</feature>
<dbReference type="GO" id="GO:0005886">
    <property type="term" value="C:plasma membrane"/>
    <property type="evidence" value="ECO:0007669"/>
    <property type="project" value="UniProtKB-SubCell"/>
</dbReference>
<organism evidence="7 8">
    <name type="scientific">Ruoffia halotolerans</name>
    <dbReference type="NCBI Taxonomy" id="2748684"/>
    <lineage>
        <taxon>Bacteria</taxon>
        <taxon>Bacillati</taxon>
        <taxon>Bacillota</taxon>
        <taxon>Bacilli</taxon>
        <taxon>Lactobacillales</taxon>
        <taxon>Aerococcaceae</taxon>
        <taxon>Ruoffia</taxon>
    </lineage>
</organism>
<comment type="caution">
    <text evidence="7">The sequence shown here is derived from an EMBL/GenBank/DDBJ whole genome shotgun (WGS) entry which is preliminary data.</text>
</comment>
<dbReference type="InterPro" id="IPR050833">
    <property type="entry name" value="Poly_Biosynth_Transport"/>
</dbReference>
<gene>
    <name evidence="7" type="ORF">HW423_10315</name>
</gene>
<dbReference type="RefSeq" id="WP_218931830.1">
    <property type="nucleotide sequence ID" value="NZ_JACAOA010000043.1"/>
</dbReference>
<feature type="transmembrane region" description="Helical" evidence="6">
    <location>
        <begin position="91"/>
        <end position="113"/>
    </location>
</feature>
<feature type="transmembrane region" description="Helical" evidence="6">
    <location>
        <begin position="430"/>
        <end position="448"/>
    </location>
</feature>
<dbReference type="AlphaFoldDB" id="A0A839A798"/>